<dbReference type="PANTHER" id="PTHR42924:SF3">
    <property type="entry name" value="POLYMERASE_HISTIDINOL PHOSPHATASE N-TERMINAL DOMAIN-CONTAINING PROTEIN"/>
    <property type="match status" value="1"/>
</dbReference>
<dbReference type="Proteomes" id="UP001195660">
    <property type="component" value="Unassembled WGS sequence"/>
</dbReference>
<protein>
    <submittedName>
        <fullName evidence="2">PHP domain-containing protein</fullName>
    </submittedName>
</protein>
<dbReference type="CDD" id="cd07438">
    <property type="entry name" value="PHP_HisPPase_AMP"/>
    <property type="match status" value="1"/>
</dbReference>
<dbReference type="InterPro" id="IPR016195">
    <property type="entry name" value="Pol/histidinol_Pase-like"/>
</dbReference>
<reference evidence="2 3" key="1">
    <citation type="submission" date="2019-11" db="EMBL/GenBank/DDBJ databases">
        <title>Novel Deefgea species.</title>
        <authorList>
            <person name="Han J.-H."/>
        </authorList>
    </citation>
    <scope>NUCLEOTIDE SEQUENCE [LARGE SCALE GENOMIC DNA]</scope>
    <source>
        <strain evidence="2 3">LMG 24817</strain>
    </source>
</reference>
<name>A0ABS2C9B0_9NEIS</name>
<dbReference type="Pfam" id="PF02811">
    <property type="entry name" value="PHP"/>
    <property type="match status" value="1"/>
</dbReference>
<accession>A0ABS2C9B0</accession>
<dbReference type="InterPro" id="IPR049742">
    <property type="entry name" value="35NBP"/>
</dbReference>
<comment type="caution">
    <text evidence="2">The sequence shown here is derived from an EMBL/GenBank/DDBJ whole genome shotgun (WGS) entry which is preliminary data.</text>
</comment>
<dbReference type="EMBL" id="WOFE01000001">
    <property type="protein sequence ID" value="MBM5570642.1"/>
    <property type="molecule type" value="Genomic_DNA"/>
</dbReference>
<evidence type="ECO:0000313" key="2">
    <source>
        <dbReference type="EMBL" id="MBM5570642.1"/>
    </source>
</evidence>
<evidence type="ECO:0000259" key="1">
    <source>
        <dbReference type="SMART" id="SM00481"/>
    </source>
</evidence>
<gene>
    <name evidence="2" type="ORF">GM173_03505</name>
</gene>
<sequence>MTPVDLHCHSNVSDGLLPPDEVVRKAHARGCQLLALTDHDDVRGLPLARKTAAELGLQFINGVEISVSWGKHTLHVVGLGFDDTNPELLAGLASVRAGRAERAERMALSLEKLGMTGVLAGSQKFADNPEMISRTHFARFLVESGRCKDTKSVFKKYLVRGKPGYVEHEWARLHDAIDWIRGAGGVAVLAHPSRYELGNETLRVLLIEFQRMGGEAIEVVSGTHSIADVARFGRLAQEFGYLCSSGTDYHATGEGSREPGLNSNLPTGCVPVWERWLKVPLVDVLPAKLN</sequence>
<dbReference type="InterPro" id="IPR003141">
    <property type="entry name" value="Pol/His_phosphatase_N"/>
</dbReference>
<dbReference type="Gene3D" id="3.20.20.140">
    <property type="entry name" value="Metal-dependent hydrolases"/>
    <property type="match status" value="1"/>
</dbReference>
<dbReference type="InterPro" id="IPR004013">
    <property type="entry name" value="PHP_dom"/>
</dbReference>
<evidence type="ECO:0000313" key="3">
    <source>
        <dbReference type="Proteomes" id="UP001195660"/>
    </source>
</evidence>
<feature type="domain" description="Polymerase/histidinol phosphatase N-terminal" evidence="1">
    <location>
        <begin position="4"/>
        <end position="69"/>
    </location>
</feature>
<dbReference type="Gene3D" id="1.10.150.650">
    <property type="match status" value="1"/>
</dbReference>
<dbReference type="RefSeq" id="WP_203569930.1">
    <property type="nucleotide sequence ID" value="NZ_WOFE01000001.1"/>
</dbReference>
<organism evidence="2 3">
    <name type="scientific">Deefgea chitinilytica</name>
    <dbReference type="NCBI Taxonomy" id="570276"/>
    <lineage>
        <taxon>Bacteria</taxon>
        <taxon>Pseudomonadati</taxon>
        <taxon>Pseudomonadota</taxon>
        <taxon>Betaproteobacteria</taxon>
        <taxon>Neisseriales</taxon>
        <taxon>Chitinibacteraceae</taxon>
        <taxon>Deefgea</taxon>
    </lineage>
</organism>
<proteinExistence type="predicted"/>
<dbReference type="SUPFAM" id="SSF89550">
    <property type="entry name" value="PHP domain-like"/>
    <property type="match status" value="1"/>
</dbReference>
<dbReference type="NCBIfam" id="NF041577">
    <property type="entry name" value="nside_bi_sphtase"/>
    <property type="match status" value="1"/>
</dbReference>
<dbReference type="InterPro" id="IPR052018">
    <property type="entry name" value="PHP_domain"/>
</dbReference>
<keyword evidence="3" id="KW-1185">Reference proteome</keyword>
<dbReference type="PANTHER" id="PTHR42924">
    <property type="entry name" value="EXONUCLEASE"/>
    <property type="match status" value="1"/>
</dbReference>
<dbReference type="SMART" id="SM00481">
    <property type="entry name" value="POLIIIAc"/>
    <property type="match status" value="1"/>
</dbReference>